<dbReference type="Proteomes" id="UP000606921">
    <property type="component" value="Unassembled WGS sequence"/>
</dbReference>
<dbReference type="PROSITE" id="PS50931">
    <property type="entry name" value="HTH_LYSR"/>
    <property type="match status" value="1"/>
</dbReference>
<dbReference type="Pfam" id="PF03466">
    <property type="entry name" value="LysR_substrate"/>
    <property type="match status" value="1"/>
</dbReference>
<dbReference type="InterPro" id="IPR036388">
    <property type="entry name" value="WH-like_DNA-bd_sf"/>
</dbReference>
<evidence type="ECO:0000256" key="4">
    <source>
        <dbReference type="ARBA" id="ARBA00023159"/>
    </source>
</evidence>
<comment type="similarity">
    <text evidence="1">Belongs to the LysR transcriptional regulatory family.</text>
</comment>
<evidence type="ECO:0000256" key="3">
    <source>
        <dbReference type="ARBA" id="ARBA00023125"/>
    </source>
</evidence>
<dbReference type="RefSeq" id="WP_185927957.1">
    <property type="nucleotide sequence ID" value="NZ_CABFWF030000011.1"/>
</dbReference>
<dbReference type="Gene3D" id="1.10.10.10">
    <property type="entry name" value="Winged helix-like DNA-binding domain superfamily/Winged helix DNA-binding domain"/>
    <property type="match status" value="1"/>
</dbReference>
<dbReference type="InterPro" id="IPR000847">
    <property type="entry name" value="LysR_HTH_N"/>
</dbReference>
<evidence type="ECO:0000259" key="6">
    <source>
        <dbReference type="PROSITE" id="PS50931"/>
    </source>
</evidence>
<dbReference type="PRINTS" id="PR00039">
    <property type="entry name" value="HTHLYSR"/>
</dbReference>
<dbReference type="SUPFAM" id="SSF46785">
    <property type="entry name" value="Winged helix' DNA-binding domain"/>
    <property type="match status" value="1"/>
</dbReference>
<comment type="caution">
    <text evidence="7">The sequence shown here is derived from an EMBL/GenBank/DDBJ whole genome shotgun (WGS) entry which is preliminary data.</text>
</comment>
<reference evidence="7 8" key="1">
    <citation type="submission" date="2020-11" db="EMBL/GenBank/DDBJ databases">
        <authorList>
            <person name="Lassalle F."/>
        </authorList>
    </citation>
    <scope>NUCLEOTIDE SEQUENCE [LARGE SCALE GENOMIC DNA]</scope>
    <source>
        <strain evidence="7 8">JC140</strain>
    </source>
</reference>
<dbReference type="EMBL" id="CABFWF030000011">
    <property type="protein sequence ID" value="CAD7035626.1"/>
    <property type="molecule type" value="Genomic_DNA"/>
</dbReference>
<evidence type="ECO:0000313" key="8">
    <source>
        <dbReference type="Proteomes" id="UP000606921"/>
    </source>
</evidence>
<keyword evidence="8" id="KW-1185">Reference proteome</keyword>
<dbReference type="InterPro" id="IPR036390">
    <property type="entry name" value="WH_DNA-bd_sf"/>
</dbReference>
<dbReference type="SUPFAM" id="SSF53850">
    <property type="entry name" value="Periplasmic binding protein-like II"/>
    <property type="match status" value="1"/>
</dbReference>
<proteinExistence type="inferred from homology"/>
<dbReference type="Gene3D" id="3.40.190.290">
    <property type="match status" value="1"/>
</dbReference>
<feature type="domain" description="HTH lysR-type" evidence="6">
    <location>
        <begin position="4"/>
        <end position="61"/>
    </location>
</feature>
<keyword evidence="4" id="KW-0010">Activator</keyword>
<keyword evidence="3" id="KW-0238">DNA-binding</keyword>
<dbReference type="Pfam" id="PF00126">
    <property type="entry name" value="HTH_1"/>
    <property type="match status" value="1"/>
</dbReference>
<sequence length="321" mass="34325">MPPLNVRQLEAFRATMLCGSVTGAGEMLRLTQPSVSKLLSQLEAHTGIRLFDRVRGRLVPRAEANALFEEVDKAFAVLEETARNARRLSRGSAGHLRIVATAALGLDTLPQVIGRFLSDRPEATVEFNIRSSSYVEEWVSGHRCDLGLSTAQPKRDSVASEVLVSAPAVCVLPAGHRLAGSHSLRPEDLKEERFISLSRETELRGRIDAVFDISGVDRKNVVESGYACSACALAAAGVGVTVVDPFTALAAARTSGIDVVAFSPAIPFTIYALMPRHKPQPGLLVSFMDDLRAEAASAIDHLAQMLDGVDDRGEGGGRVSG</sequence>
<keyword evidence="2" id="KW-0805">Transcription regulation</keyword>
<keyword evidence="5" id="KW-0804">Transcription</keyword>
<evidence type="ECO:0000256" key="1">
    <source>
        <dbReference type="ARBA" id="ARBA00009437"/>
    </source>
</evidence>
<name>A0ABN7JM58_9HYPH</name>
<evidence type="ECO:0000256" key="5">
    <source>
        <dbReference type="ARBA" id="ARBA00023163"/>
    </source>
</evidence>
<dbReference type="PANTHER" id="PTHR30427:SF1">
    <property type="entry name" value="TRANSCRIPTIONAL ACTIVATOR PROTEIN LYSR"/>
    <property type="match status" value="1"/>
</dbReference>
<evidence type="ECO:0000256" key="2">
    <source>
        <dbReference type="ARBA" id="ARBA00023015"/>
    </source>
</evidence>
<accession>A0ABN7JM58</accession>
<gene>
    <name evidence="7" type="ORF">REJC140_03432</name>
</gene>
<dbReference type="InterPro" id="IPR005119">
    <property type="entry name" value="LysR_subst-bd"/>
</dbReference>
<protein>
    <submittedName>
        <fullName evidence="7">LysR family transcriptional regulator</fullName>
    </submittedName>
</protein>
<organism evidence="7 8">
    <name type="scientific">Pseudorhizobium endolithicum</name>
    <dbReference type="NCBI Taxonomy" id="1191678"/>
    <lineage>
        <taxon>Bacteria</taxon>
        <taxon>Pseudomonadati</taxon>
        <taxon>Pseudomonadota</taxon>
        <taxon>Alphaproteobacteria</taxon>
        <taxon>Hyphomicrobiales</taxon>
        <taxon>Rhizobiaceae</taxon>
        <taxon>Rhizobium/Agrobacterium group</taxon>
        <taxon>Pseudorhizobium</taxon>
    </lineage>
</organism>
<dbReference type="PANTHER" id="PTHR30427">
    <property type="entry name" value="TRANSCRIPTIONAL ACTIVATOR PROTEIN LYSR"/>
    <property type="match status" value="1"/>
</dbReference>
<evidence type="ECO:0000313" key="7">
    <source>
        <dbReference type="EMBL" id="CAD7035626.1"/>
    </source>
</evidence>